<evidence type="ECO:0000313" key="2">
    <source>
        <dbReference type="EMBL" id="AIA86417.1"/>
    </source>
</evidence>
<proteinExistence type="predicted"/>
<dbReference type="InterPro" id="IPR050834">
    <property type="entry name" value="Glycosyltransf_2"/>
</dbReference>
<feature type="domain" description="Glycosyltransferase 2-like" evidence="1">
    <location>
        <begin position="32"/>
        <end position="113"/>
    </location>
</feature>
<dbReference type="SUPFAM" id="SSF53448">
    <property type="entry name" value="Nucleotide-diphospho-sugar transferases"/>
    <property type="match status" value="1"/>
</dbReference>
<reference evidence="2" key="1">
    <citation type="journal article" date="2013" name="Environ. Microbiol.">
        <title>Seasonally variable intestinal metagenomes of the red palm weevil (Rhynchophorus ferrugineus).</title>
        <authorList>
            <person name="Jia S."/>
            <person name="Zhang X."/>
            <person name="Zhang G."/>
            <person name="Yin A."/>
            <person name="Zhang S."/>
            <person name="Li F."/>
            <person name="Wang L."/>
            <person name="Zhao D."/>
            <person name="Yun Q."/>
            <person name="Tala"/>
            <person name="Wang J."/>
            <person name="Sun G."/>
            <person name="Baabdullah M."/>
            <person name="Yu X."/>
            <person name="Hu S."/>
            <person name="Al-Mssallem I.S."/>
            <person name="Yu J."/>
        </authorList>
    </citation>
    <scope>NUCLEOTIDE SEQUENCE</scope>
</reference>
<organism evidence="2">
    <name type="scientific">uncultured Methanosarcina sp</name>
    <dbReference type="NCBI Taxonomy" id="176307"/>
    <lineage>
        <taxon>Archaea</taxon>
        <taxon>Methanobacteriati</taxon>
        <taxon>Methanobacteriota</taxon>
        <taxon>Stenosarchaea group</taxon>
        <taxon>Methanomicrobia</taxon>
        <taxon>Methanosarcinales</taxon>
        <taxon>Methanosarcinaceae</taxon>
        <taxon>Methanosarcina</taxon>
        <taxon>environmental samples</taxon>
    </lineage>
</organism>
<dbReference type="Pfam" id="PF00535">
    <property type="entry name" value="Glycos_transf_2"/>
    <property type="match status" value="1"/>
</dbReference>
<dbReference type="PANTHER" id="PTHR43685:SF2">
    <property type="entry name" value="GLYCOSYLTRANSFERASE 2-LIKE DOMAIN-CONTAINING PROTEIN"/>
    <property type="match status" value="1"/>
</dbReference>
<name>A0A060BUV3_9EURY</name>
<accession>A0A060BUV3</accession>
<protein>
    <submittedName>
        <fullName evidence="2">Glycos_transf_2</fullName>
    </submittedName>
</protein>
<dbReference type="CDD" id="cd00761">
    <property type="entry name" value="Glyco_tranf_GTA_type"/>
    <property type="match status" value="1"/>
</dbReference>
<dbReference type="EMBL" id="KF119152">
    <property type="protein sequence ID" value="AIA86417.1"/>
    <property type="molecule type" value="Genomic_DNA"/>
</dbReference>
<dbReference type="PANTHER" id="PTHR43685">
    <property type="entry name" value="GLYCOSYLTRANSFERASE"/>
    <property type="match status" value="1"/>
</dbReference>
<dbReference type="Gene3D" id="3.90.550.10">
    <property type="entry name" value="Spore Coat Polysaccharide Biosynthesis Protein SpsA, Chain A"/>
    <property type="match status" value="1"/>
</dbReference>
<sequence length="113" mass="12782">MHNFTSDEICKIFIISDTEKTVTQEFASPLFSVLIPTYNRANLLPRAMQSVLRQTYTNFEILIVDDASTDNTSKVVGQFQDDRIIYIRRDINQGNAAAKNSGISQARGQYIAF</sequence>
<dbReference type="InterPro" id="IPR001173">
    <property type="entry name" value="Glyco_trans_2-like"/>
</dbReference>
<dbReference type="InterPro" id="IPR029044">
    <property type="entry name" value="Nucleotide-diphossugar_trans"/>
</dbReference>
<dbReference type="AlphaFoldDB" id="A0A060BUV3"/>
<feature type="non-terminal residue" evidence="2">
    <location>
        <position position="113"/>
    </location>
</feature>
<evidence type="ECO:0000259" key="1">
    <source>
        <dbReference type="Pfam" id="PF00535"/>
    </source>
</evidence>